<dbReference type="PROSITE" id="PS01081">
    <property type="entry name" value="HTH_TETR_1"/>
    <property type="match status" value="1"/>
</dbReference>
<dbReference type="Gene3D" id="1.10.357.10">
    <property type="entry name" value="Tetracycline Repressor, domain 2"/>
    <property type="match status" value="1"/>
</dbReference>
<dbReference type="Proteomes" id="UP000276437">
    <property type="component" value="Chromosome"/>
</dbReference>
<reference evidence="4 5" key="1">
    <citation type="journal article" date="2018" name="Int. J. Syst. Evol. Microbiol.">
        <title>Methylomusa anaerophila gen. nov., sp. nov., an anaerobic methanol-utilizing bacterium isolated from a microbial fuel cell.</title>
        <authorList>
            <person name="Amano N."/>
            <person name="Yamamuro A."/>
            <person name="Miyahara M."/>
            <person name="Kouzuma A."/>
            <person name="Abe T."/>
            <person name="Watanabe K."/>
        </authorList>
    </citation>
    <scope>NUCLEOTIDE SEQUENCE [LARGE SCALE GENOMIC DNA]</scope>
    <source>
        <strain evidence="4 5">MMFC1</strain>
    </source>
</reference>
<keyword evidence="5" id="KW-1185">Reference proteome</keyword>
<dbReference type="AlphaFoldDB" id="A0A348AIQ8"/>
<feature type="domain" description="HTH tetR-type" evidence="3">
    <location>
        <begin position="3"/>
        <end position="63"/>
    </location>
</feature>
<dbReference type="PRINTS" id="PR00455">
    <property type="entry name" value="HTHTETR"/>
</dbReference>
<dbReference type="SUPFAM" id="SSF48498">
    <property type="entry name" value="Tetracyclin repressor-like, C-terminal domain"/>
    <property type="match status" value="1"/>
</dbReference>
<dbReference type="KEGG" id="mana:MAMMFC1_01623"/>
<evidence type="ECO:0000256" key="1">
    <source>
        <dbReference type="ARBA" id="ARBA00023125"/>
    </source>
</evidence>
<dbReference type="InterPro" id="IPR001647">
    <property type="entry name" value="HTH_TetR"/>
</dbReference>
<dbReference type="InterPro" id="IPR050109">
    <property type="entry name" value="HTH-type_TetR-like_transc_reg"/>
</dbReference>
<dbReference type="OrthoDB" id="9789566at2"/>
<dbReference type="RefSeq" id="WP_126308002.1">
    <property type="nucleotide sequence ID" value="NZ_AP018449.1"/>
</dbReference>
<dbReference type="InterPro" id="IPR023772">
    <property type="entry name" value="DNA-bd_HTH_TetR-type_CS"/>
</dbReference>
<dbReference type="GO" id="GO:0003700">
    <property type="term" value="F:DNA-binding transcription factor activity"/>
    <property type="evidence" value="ECO:0007669"/>
    <property type="project" value="TreeGrafter"/>
</dbReference>
<dbReference type="InterPro" id="IPR036271">
    <property type="entry name" value="Tet_transcr_reg_TetR-rel_C_sf"/>
</dbReference>
<name>A0A348AIQ8_9FIRM</name>
<dbReference type="EMBL" id="AP018449">
    <property type="protein sequence ID" value="BBB90956.1"/>
    <property type="molecule type" value="Genomic_DNA"/>
</dbReference>
<gene>
    <name evidence="4" type="primary">yttP_2</name>
    <name evidence="4" type="ORF">MAMMFC1_01623</name>
</gene>
<dbReference type="Pfam" id="PF00440">
    <property type="entry name" value="TetR_N"/>
    <property type="match status" value="1"/>
</dbReference>
<evidence type="ECO:0000313" key="4">
    <source>
        <dbReference type="EMBL" id="BBB90956.1"/>
    </source>
</evidence>
<evidence type="ECO:0000259" key="3">
    <source>
        <dbReference type="PROSITE" id="PS50977"/>
    </source>
</evidence>
<feature type="DNA-binding region" description="H-T-H motif" evidence="2">
    <location>
        <begin position="26"/>
        <end position="45"/>
    </location>
</feature>
<dbReference type="PANTHER" id="PTHR30055">
    <property type="entry name" value="HTH-TYPE TRANSCRIPTIONAL REGULATOR RUTR"/>
    <property type="match status" value="1"/>
</dbReference>
<evidence type="ECO:0000256" key="2">
    <source>
        <dbReference type="PROSITE-ProRule" id="PRU00335"/>
    </source>
</evidence>
<sequence length="205" mass="22886">METNTQSKLIKAATPLFATKGFAAVTVRELAEAAKVNGALISYYFSGKEGLYLAVLEEQFVPIIQMMQGLAATNHLSAMERLTQYARNIMIIHRQNPFLTQFIHSELVNPSACGGEVVANYVSRLSQLIQVILKDGVASSDFKPNFSLDYATVFFAGIINYYYIIKPFVNELAKLSDQSDEEYFVQAIHLFLHGIIGGRVHEQKN</sequence>
<keyword evidence="1 2" id="KW-0238">DNA-binding</keyword>
<proteinExistence type="predicted"/>
<dbReference type="PANTHER" id="PTHR30055:SF233">
    <property type="entry name" value="REGULATORY PROTEIN TETR"/>
    <property type="match status" value="1"/>
</dbReference>
<protein>
    <submittedName>
        <fullName evidence="4">Putative HTH-type transcriptional regulator YttP</fullName>
    </submittedName>
</protein>
<dbReference type="InterPro" id="IPR009057">
    <property type="entry name" value="Homeodomain-like_sf"/>
</dbReference>
<dbReference type="PROSITE" id="PS50977">
    <property type="entry name" value="HTH_TETR_2"/>
    <property type="match status" value="1"/>
</dbReference>
<organism evidence="4 5">
    <name type="scientific">Methylomusa anaerophila</name>
    <dbReference type="NCBI Taxonomy" id="1930071"/>
    <lineage>
        <taxon>Bacteria</taxon>
        <taxon>Bacillati</taxon>
        <taxon>Bacillota</taxon>
        <taxon>Negativicutes</taxon>
        <taxon>Selenomonadales</taxon>
        <taxon>Sporomusaceae</taxon>
        <taxon>Methylomusa</taxon>
    </lineage>
</organism>
<dbReference type="GO" id="GO:0000976">
    <property type="term" value="F:transcription cis-regulatory region binding"/>
    <property type="evidence" value="ECO:0007669"/>
    <property type="project" value="TreeGrafter"/>
</dbReference>
<evidence type="ECO:0000313" key="5">
    <source>
        <dbReference type="Proteomes" id="UP000276437"/>
    </source>
</evidence>
<dbReference type="Gene3D" id="1.10.10.60">
    <property type="entry name" value="Homeodomain-like"/>
    <property type="match status" value="1"/>
</dbReference>
<dbReference type="SUPFAM" id="SSF46689">
    <property type="entry name" value="Homeodomain-like"/>
    <property type="match status" value="1"/>
</dbReference>
<accession>A0A348AIQ8</accession>